<reference evidence="1 2" key="1">
    <citation type="submission" date="2020-05" db="EMBL/GenBank/DDBJ databases">
        <title>Vigna angularis (adzuki bean) Var. LongXiaoDou No. 4 denovo assembly.</title>
        <authorList>
            <person name="Xiang H."/>
        </authorList>
    </citation>
    <scope>NUCLEOTIDE SEQUENCE [LARGE SCALE GENOMIC DNA]</scope>
    <source>
        <tissue evidence="1">Leaf</tissue>
    </source>
</reference>
<protein>
    <submittedName>
        <fullName evidence="1">Uncharacterized protein</fullName>
    </submittedName>
</protein>
<evidence type="ECO:0000313" key="2">
    <source>
        <dbReference type="Proteomes" id="UP000743370"/>
    </source>
</evidence>
<accession>A0A8T0KUS4</accession>
<dbReference type="Proteomes" id="UP000743370">
    <property type="component" value="Unassembled WGS sequence"/>
</dbReference>
<sequence length="79" mass="9177">MLDSSHQRSYEQGISRIEYASKFQSVQSVRQRSSVHLTSTTNLVMLPEATTLTKYPTGKMLARKFSKERMRERALIARR</sequence>
<dbReference type="EMBL" id="JABFOF010000003">
    <property type="protein sequence ID" value="KAG2403687.1"/>
    <property type="molecule type" value="Genomic_DNA"/>
</dbReference>
<comment type="caution">
    <text evidence="1">The sequence shown here is derived from an EMBL/GenBank/DDBJ whole genome shotgun (WGS) entry which is preliminary data.</text>
</comment>
<name>A0A8T0KUS4_PHAAN</name>
<dbReference type="AlphaFoldDB" id="A0A8T0KUS4"/>
<organism evidence="1 2">
    <name type="scientific">Phaseolus angularis</name>
    <name type="common">Azuki bean</name>
    <name type="synonym">Vigna angularis</name>
    <dbReference type="NCBI Taxonomy" id="3914"/>
    <lineage>
        <taxon>Eukaryota</taxon>
        <taxon>Viridiplantae</taxon>
        <taxon>Streptophyta</taxon>
        <taxon>Embryophyta</taxon>
        <taxon>Tracheophyta</taxon>
        <taxon>Spermatophyta</taxon>
        <taxon>Magnoliopsida</taxon>
        <taxon>eudicotyledons</taxon>
        <taxon>Gunneridae</taxon>
        <taxon>Pentapetalae</taxon>
        <taxon>rosids</taxon>
        <taxon>fabids</taxon>
        <taxon>Fabales</taxon>
        <taxon>Fabaceae</taxon>
        <taxon>Papilionoideae</taxon>
        <taxon>50 kb inversion clade</taxon>
        <taxon>NPAAA clade</taxon>
        <taxon>indigoferoid/millettioid clade</taxon>
        <taxon>Phaseoleae</taxon>
        <taxon>Vigna</taxon>
    </lineage>
</organism>
<gene>
    <name evidence="1" type="ORF">HKW66_Vig0189740</name>
</gene>
<evidence type="ECO:0000313" key="1">
    <source>
        <dbReference type="EMBL" id="KAG2403687.1"/>
    </source>
</evidence>
<proteinExistence type="predicted"/>